<dbReference type="PANTHER" id="PTHR13308:SF40">
    <property type="entry name" value="NEDD4-BINDING PROTEIN 2-LIKE 1"/>
    <property type="match status" value="1"/>
</dbReference>
<dbReference type="SUPFAM" id="SSF52540">
    <property type="entry name" value="P-loop containing nucleoside triphosphate hydrolases"/>
    <property type="match status" value="1"/>
</dbReference>
<keyword evidence="2" id="KW-1185">Reference proteome</keyword>
<dbReference type="Gene3D" id="3.40.50.300">
    <property type="entry name" value="P-loop containing nucleotide triphosphate hydrolases"/>
    <property type="match status" value="1"/>
</dbReference>
<dbReference type="EMBL" id="JAIMJA010000001">
    <property type="protein sequence ID" value="MCE2593210.1"/>
    <property type="molecule type" value="Genomic_DNA"/>
</dbReference>
<reference evidence="1 2" key="1">
    <citation type="journal article" date="2022" name="Environ. Microbiol. Rep.">
        <title>Eco-phylogenetic analyses reveal divergent evolution of vitamin B12 metabolism in the marine bacterial family 'Psychromonadaceae'.</title>
        <authorList>
            <person name="Jin X."/>
            <person name="Yang Y."/>
            <person name="Cao H."/>
            <person name="Gao B."/>
            <person name="Zhao Z."/>
        </authorList>
    </citation>
    <scope>NUCLEOTIDE SEQUENCE [LARGE SCALE GENOMIC DNA]</scope>
    <source>
        <strain evidence="1 2">MKS20</strain>
    </source>
</reference>
<sequence length="124" mass="14118">MAKQLTLIRGLPGSGKSTLAKTLDGVHLEADQYFVNEQGNYHFQPQLLPDAHQWCLAQTREYLLAGQSVVVSNTFIEHWEMQAYVDLANTLNIPLTIKVCHGKYKNIHGVPAETIKKMRQKWQD</sequence>
<keyword evidence="1" id="KW-0067">ATP-binding</keyword>
<dbReference type="Pfam" id="PF13671">
    <property type="entry name" value="AAA_33"/>
    <property type="match status" value="1"/>
</dbReference>
<protein>
    <submittedName>
        <fullName evidence="1">ATP-binding protein</fullName>
    </submittedName>
</protein>
<dbReference type="PANTHER" id="PTHR13308">
    <property type="entry name" value="NEDD4-BINDING PROTEIN 2-LIKE 1"/>
    <property type="match status" value="1"/>
</dbReference>
<evidence type="ECO:0000313" key="2">
    <source>
        <dbReference type="Proteomes" id="UP001201273"/>
    </source>
</evidence>
<keyword evidence="1" id="KW-0547">Nucleotide-binding</keyword>
<dbReference type="InterPro" id="IPR027417">
    <property type="entry name" value="P-loop_NTPase"/>
</dbReference>
<proteinExistence type="predicted"/>
<dbReference type="InterPro" id="IPR026302">
    <property type="entry name" value="NEDD4-bd_p2"/>
</dbReference>
<dbReference type="RefSeq" id="WP_233050834.1">
    <property type="nucleotide sequence ID" value="NZ_JAIMJA010000001.1"/>
</dbReference>
<accession>A0ABS8W725</accession>
<name>A0ABS8W725_9GAMM</name>
<dbReference type="GO" id="GO:0005524">
    <property type="term" value="F:ATP binding"/>
    <property type="evidence" value="ECO:0007669"/>
    <property type="project" value="UniProtKB-KW"/>
</dbReference>
<evidence type="ECO:0000313" key="1">
    <source>
        <dbReference type="EMBL" id="MCE2593210.1"/>
    </source>
</evidence>
<gene>
    <name evidence="1" type="ORF">K6Y31_00045</name>
</gene>
<organism evidence="1 2">
    <name type="scientific">Motilimonas cestriensis</name>
    <dbReference type="NCBI Taxonomy" id="2742685"/>
    <lineage>
        <taxon>Bacteria</taxon>
        <taxon>Pseudomonadati</taxon>
        <taxon>Pseudomonadota</taxon>
        <taxon>Gammaproteobacteria</taxon>
        <taxon>Alteromonadales</taxon>
        <taxon>Alteromonadales genera incertae sedis</taxon>
        <taxon>Motilimonas</taxon>
    </lineage>
</organism>
<dbReference type="Proteomes" id="UP001201273">
    <property type="component" value="Unassembled WGS sequence"/>
</dbReference>
<comment type="caution">
    <text evidence="1">The sequence shown here is derived from an EMBL/GenBank/DDBJ whole genome shotgun (WGS) entry which is preliminary data.</text>
</comment>